<dbReference type="GO" id="GO:0005737">
    <property type="term" value="C:cytoplasm"/>
    <property type="evidence" value="ECO:0007669"/>
    <property type="project" value="UniProtKB-SubCell"/>
</dbReference>
<dbReference type="GO" id="GO:0046872">
    <property type="term" value="F:metal ion binding"/>
    <property type="evidence" value="ECO:0007669"/>
    <property type="project" value="UniProtKB-KW"/>
</dbReference>
<dbReference type="RefSeq" id="WP_218142618.1">
    <property type="nucleotide sequence ID" value="NZ_FOVE01000003.1"/>
</dbReference>
<dbReference type="InterPro" id="IPR003442">
    <property type="entry name" value="T6A_TsaE"/>
</dbReference>
<keyword evidence="8" id="KW-0067">ATP-binding</keyword>
<evidence type="ECO:0000256" key="10">
    <source>
        <dbReference type="ARBA" id="ARBA00032441"/>
    </source>
</evidence>
<comment type="similarity">
    <text evidence="2">Belongs to the TsaE family.</text>
</comment>
<dbReference type="GO" id="GO:0005524">
    <property type="term" value="F:ATP binding"/>
    <property type="evidence" value="ECO:0007669"/>
    <property type="project" value="UniProtKB-KW"/>
</dbReference>
<dbReference type="Gene3D" id="3.40.50.300">
    <property type="entry name" value="P-loop containing nucleotide triphosphate hydrolases"/>
    <property type="match status" value="1"/>
</dbReference>
<protein>
    <recommendedName>
        <fullName evidence="3">tRNA threonylcarbamoyladenosine biosynthesis protein TsaE</fullName>
    </recommendedName>
    <alternativeName>
        <fullName evidence="10">t(6)A37 threonylcarbamoyladenosine biosynthesis protein TsaE</fullName>
    </alternativeName>
</protein>
<reference evidence="12" key="1">
    <citation type="submission" date="2016-10" db="EMBL/GenBank/DDBJ databases">
        <authorList>
            <person name="Varghese N."/>
            <person name="Submissions S."/>
        </authorList>
    </citation>
    <scope>NUCLEOTIDE SEQUENCE [LARGE SCALE GENOMIC DNA]</scope>
    <source>
        <strain evidence="12">DSM 6150</strain>
    </source>
</reference>
<organism evidence="11 12">
    <name type="scientific">Formivibrio citricus</name>
    <dbReference type="NCBI Taxonomy" id="83765"/>
    <lineage>
        <taxon>Bacteria</taxon>
        <taxon>Pseudomonadati</taxon>
        <taxon>Pseudomonadota</taxon>
        <taxon>Betaproteobacteria</taxon>
        <taxon>Neisseriales</taxon>
        <taxon>Chitinibacteraceae</taxon>
        <taxon>Formivibrio</taxon>
    </lineage>
</organism>
<evidence type="ECO:0000256" key="7">
    <source>
        <dbReference type="ARBA" id="ARBA00022741"/>
    </source>
</evidence>
<dbReference type="SUPFAM" id="SSF52540">
    <property type="entry name" value="P-loop containing nucleoside triphosphate hydrolases"/>
    <property type="match status" value="1"/>
</dbReference>
<sequence length="160" mass="17902">MQDNTAFTCFLPEEASTLKLGAALARVLLPGMTLFLEGDLGAGKTTLTRGILRGLGFAGRVKSPTYTLVESYALSSLYFYHFDLYRFSDPLEWEDAGLREYFNAQSLCLIEWADKAEGLLPPPDWIIRLAPEGEGRRIRIEPRSEQGTSCLEKLNKQPPI</sequence>
<keyword evidence="5" id="KW-0819">tRNA processing</keyword>
<dbReference type="STRING" id="83765.SAMN05660284_00640"/>
<dbReference type="NCBIfam" id="TIGR00150">
    <property type="entry name" value="T6A_YjeE"/>
    <property type="match status" value="1"/>
</dbReference>
<comment type="subcellular location">
    <subcellularLocation>
        <location evidence="1">Cytoplasm</location>
    </subcellularLocation>
</comment>
<dbReference type="PANTHER" id="PTHR33540">
    <property type="entry name" value="TRNA THREONYLCARBAMOYLADENOSINE BIOSYNTHESIS PROTEIN TSAE"/>
    <property type="match status" value="1"/>
</dbReference>
<evidence type="ECO:0000256" key="6">
    <source>
        <dbReference type="ARBA" id="ARBA00022723"/>
    </source>
</evidence>
<gene>
    <name evidence="11" type="ORF">SAMN05660284_00640</name>
</gene>
<keyword evidence="4" id="KW-0963">Cytoplasm</keyword>
<evidence type="ECO:0000256" key="9">
    <source>
        <dbReference type="ARBA" id="ARBA00022842"/>
    </source>
</evidence>
<evidence type="ECO:0000313" key="11">
    <source>
        <dbReference type="EMBL" id="SFN13580.1"/>
    </source>
</evidence>
<evidence type="ECO:0000256" key="1">
    <source>
        <dbReference type="ARBA" id="ARBA00004496"/>
    </source>
</evidence>
<accession>A0A1I4WK46</accession>
<dbReference type="EMBL" id="FOVE01000003">
    <property type="protein sequence ID" value="SFN13580.1"/>
    <property type="molecule type" value="Genomic_DNA"/>
</dbReference>
<keyword evidence="6" id="KW-0479">Metal-binding</keyword>
<keyword evidence="7" id="KW-0547">Nucleotide-binding</keyword>
<name>A0A1I4WK46_9NEIS</name>
<dbReference type="InterPro" id="IPR027417">
    <property type="entry name" value="P-loop_NTPase"/>
</dbReference>
<dbReference type="AlphaFoldDB" id="A0A1I4WK46"/>
<evidence type="ECO:0000256" key="3">
    <source>
        <dbReference type="ARBA" id="ARBA00019010"/>
    </source>
</evidence>
<dbReference type="Proteomes" id="UP000242869">
    <property type="component" value="Unassembled WGS sequence"/>
</dbReference>
<proteinExistence type="inferred from homology"/>
<dbReference type="Pfam" id="PF02367">
    <property type="entry name" value="TsaE"/>
    <property type="match status" value="1"/>
</dbReference>
<evidence type="ECO:0000256" key="8">
    <source>
        <dbReference type="ARBA" id="ARBA00022840"/>
    </source>
</evidence>
<evidence type="ECO:0000256" key="4">
    <source>
        <dbReference type="ARBA" id="ARBA00022490"/>
    </source>
</evidence>
<dbReference type="GO" id="GO:0002949">
    <property type="term" value="P:tRNA threonylcarbamoyladenosine modification"/>
    <property type="evidence" value="ECO:0007669"/>
    <property type="project" value="InterPro"/>
</dbReference>
<keyword evidence="9" id="KW-0460">Magnesium</keyword>
<evidence type="ECO:0000313" key="12">
    <source>
        <dbReference type="Proteomes" id="UP000242869"/>
    </source>
</evidence>
<evidence type="ECO:0000256" key="5">
    <source>
        <dbReference type="ARBA" id="ARBA00022694"/>
    </source>
</evidence>
<evidence type="ECO:0000256" key="2">
    <source>
        <dbReference type="ARBA" id="ARBA00007599"/>
    </source>
</evidence>
<keyword evidence="12" id="KW-1185">Reference proteome</keyword>
<dbReference type="PANTHER" id="PTHR33540:SF2">
    <property type="entry name" value="TRNA THREONYLCARBAMOYLADENOSINE BIOSYNTHESIS PROTEIN TSAE"/>
    <property type="match status" value="1"/>
</dbReference>